<reference evidence="3" key="1">
    <citation type="submission" date="2016-06" db="UniProtKB">
        <authorList>
            <consortium name="WormBaseParasite"/>
        </authorList>
    </citation>
    <scope>IDENTIFICATION</scope>
</reference>
<evidence type="ECO:0000313" key="1">
    <source>
        <dbReference type="EMBL" id="VDP67012.1"/>
    </source>
</evidence>
<dbReference type="EMBL" id="UZAK01041523">
    <property type="protein sequence ID" value="VDP67012.1"/>
    <property type="molecule type" value="Genomic_DNA"/>
</dbReference>
<proteinExistence type="predicted"/>
<evidence type="ECO:0000313" key="2">
    <source>
        <dbReference type="Proteomes" id="UP000279833"/>
    </source>
</evidence>
<dbReference type="Proteomes" id="UP000279833">
    <property type="component" value="Unassembled WGS sequence"/>
</dbReference>
<name>A0A183KUP6_9TREM</name>
<dbReference type="WBParaSite" id="SCUD_0001879101-mRNA-1">
    <property type="protein sequence ID" value="SCUD_0001879101-mRNA-1"/>
    <property type="gene ID" value="SCUD_0001879101"/>
</dbReference>
<gene>
    <name evidence="1" type="ORF">SCUD_LOCUS18788</name>
</gene>
<sequence length="100" mass="11403">MIDFSSSLFCILSNVRRRIGGLRRQSLCIPLRKNPHSNRRKNDQPIKCILRNLVICRLFGFRETSCGMNQLPDLVILIDPPIVNTKGTLNICMISNAFES</sequence>
<reference evidence="1 2" key="2">
    <citation type="submission" date="2018-11" db="EMBL/GenBank/DDBJ databases">
        <authorList>
            <consortium name="Pathogen Informatics"/>
        </authorList>
    </citation>
    <scope>NUCLEOTIDE SEQUENCE [LARGE SCALE GENOMIC DNA]</scope>
    <source>
        <strain evidence="1">Dakar</strain>
        <strain evidence="2">Dakar, Senegal</strain>
    </source>
</reference>
<protein>
    <submittedName>
        <fullName evidence="1 3">Uncharacterized protein</fullName>
    </submittedName>
</protein>
<organism evidence="3">
    <name type="scientific">Schistosoma curassoni</name>
    <dbReference type="NCBI Taxonomy" id="6186"/>
    <lineage>
        <taxon>Eukaryota</taxon>
        <taxon>Metazoa</taxon>
        <taxon>Spiralia</taxon>
        <taxon>Lophotrochozoa</taxon>
        <taxon>Platyhelminthes</taxon>
        <taxon>Trematoda</taxon>
        <taxon>Digenea</taxon>
        <taxon>Strigeidida</taxon>
        <taxon>Schistosomatoidea</taxon>
        <taxon>Schistosomatidae</taxon>
        <taxon>Schistosoma</taxon>
    </lineage>
</organism>
<evidence type="ECO:0000313" key="3">
    <source>
        <dbReference type="WBParaSite" id="SCUD_0001879101-mRNA-1"/>
    </source>
</evidence>
<accession>A0A183KUP6</accession>
<keyword evidence="2" id="KW-1185">Reference proteome</keyword>
<dbReference type="AlphaFoldDB" id="A0A183KUP6"/>